<feature type="compositionally biased region" description="Low complexity" evidence="1">
    <location>
        <begin position="213"/>
        <end position="222"/>
    </location>
</feature>
<gene>
    <name evidence="2" type="ORF">HYPSUDRAFT_57307</name>
</gene>
<keyword evidence="3" id="KW-1185">Reference proteome</keyword>
<organism evidence="2 3">
    <name type="scientific">Hypholoma sublateritium (strain FD-334 SS-4)</name>
    <dbReference type="NCBI Taxonomy" id="945553"/>
    <lineage>
        <taxon>Eukaryota</taxon>
        <taxon>Fungi</taxon>
        <taxon>Dikarya</taxon>
        <taxon>Basidiomycota</taxon>
        <taxon>Agaricomycotina</taxon>
        <taxon>Agaricomycetes</taxon>
        <taxon>Agaricomycetidae</taxon>
        <taxon>Agaricales</taxon>
        <taxon>Agaricineae</taxon>
        <taxon>Strophariaceae</taxon>
        <taxon>Hypholoma</taxon>
    </lineage>
</organism>
<dbReference type="AlphaFoldDB" id="A0A0D2NGL9"/>
<dbReference type="EMBL" id="KN817593">
    <property type="protein sequence ID" value="KJA18104.1"/>
    <property type="molecule type" value="Genomic_DNA"/>
</dbReference>
<evidence type="ECO:0000313" key="2">
    <source>
        <dbReference type="EMBL" id="KJA18104.1"/>
    </source>
</evidence>
<evidence type="ECO:0000313" key="3">
    <source>
        <dbReference type="Proteomes" id="UP000054270"/>
    </source>
</evidence>
<feature type="compositionally biased region" description="Low complexity" evidence="1">
    <location>
        <begin position="21"/>
        <end position="31"/>
    </location>
</feature>
<feature type="region of interest" description="Disordered" evidence="1">
    <location>
        <begin position="202"/>
        <end position="222"/>
    </location>
</feature>
<protein>
    <submittedName>
        <fullName evidence="2">Uncharacterized protein</fullName>
    </submittedName>
</protein>
<evidence type="ECO:0000256" key="1">
    <source>
        <dbReference type="SAM" id="MobiDB-lite"/>
    </source>
</evidence>
<dbReference type="Proteomes" id="UP000054270">
    <property type="component" value="Unassembled WGS sequence"/>
</dbReference>
<sequence length="386" mass="40985">MDELSSKGANTPPLQRGSSKTTTPGAANTAAAVPARRLGRCACHGNARASNTSRIVAPHRPFPFTVSAAHRARRTPMDELSSKERLRIPAPPRATLRGSSKTTMVGAANVAAAITARACGHMRRHARARQRHAAVGHAHDACAGTALPPTSSTIPRPSDGHDVPPRHMLGCAPHAAGRRLHMCVCALHFDAPGAFRGAATWRRPRASARRRTPAPTTPAAPLRGISDAHRARRSRSALFKRPVRRCSRPPWTTVRCLGATLDGTADSRRVAALAGCARRRDVVPPAMEMEPVAPAPLPVRAPEAERAMSSAHPCVRWTLTHLHMAPTSPWPSSRVRAGGVVSCRPAINDDGAPIACSAVPKRDLSAQRARGASSSLAVWCLSRPPV</sequence>
<accession>A0A0D2NGL9</accession>
<reference evidence="3" key="1">
    <citation type="submission" date="2014-04" db="EMBL/GenBank/DDBJ databases">
        <title>Evolutionary Origins and Diversification of the Mycorrhizal Mutualists.</title>
        <authorList>
            <consortium name="DOE Joint Genome Institute"/>
            <consortium name="Mycorrhizal Genomics Consortium"/>
            <person name="Kohler A."/>
            <person name="Kuo A."/>
            <person name="Nagy L.G."/>
            <person name="Floudas D."/>
            <person name="Copeland A."/>
            <person name="Barry K.W."/>
            <person name="Cichocki N."/>
            <person name="Veneault-Fourrey C."/>
            <person name="LaButti K."/>
            <person name="Lindquist E.A."/>
            <person name="Lipzen A."/>
            <person name="Lundell T."/>
            <person name="Morin E."/>
            <person name="Murat C."/>
            <person name="Riley R."/>
            <person name="Ohm R."/>
            <person name="Sun H."/>
            <person name="Tunlid A."/>
            <person name="Henrissat B."/>
            <person name="Grigoriev I.V."/>
            <person name="Hibbett D.S."/>
            <person name="Martin F."/>
        </authorList>
    </citation>
    <scope>NUCLEOTIDE SEQUENCE [LARGE SCALE GENOMIC DNA]</scope>
    <source>
        <strain evidence="3">FD-334 SS-4</strain>
    </source>
</reference>
<feature type="region of interest" description="Disordered" evidence="1">
    <location>
        <begin position="1"/>
        <end position="31"/>
    </location>
</feature>
<name>A0A0D2NGL9_HYPSF</name>
<feature type="compositionally biased region" description="Basic residues" evidence="1">
    <location>
        <begin position="202"/>
        <end position="212"/>
    </location>
</feature>
<proteinExistence type="predicted"/>
<feature type="compositionally biased region" description="Polar residues" evidence="1">
    <location>
        <begin position="7"/>
        <end position="20"/>
    </location>
</feature>